<accession>A0A6J4US73</accession>
<sequence>MSERDRSDRFSTAPLGDIDGAADLAAPDPAASSASTGRWDLDPAEVDRYLAERETTGRPPAGTGRRSTESAREALRRPAAGGRRDPSLTPSPRPPSATPPWDDPAVPRRGTPAAPRGGETGASQTQRDGGGASSRSRLTTRQASDHVGADDRNAGVADDWLDTGWDEPTPRSGSTPENSSGRRRAEGRAQRGRPSRTGRAARPAPRSTADRRDGRRRSADPLGGVLAAGSRGVRLLGRGVSGSRQRLAGIPLGGLLADRTVIVLLGGLGAGLVALWSIVGLRIGSLPPAVDLRLGVEGETELWGNPTSLWRLPLLATFLAAMVVVAAAGAARFDRFAPRFVLAAGLLVQILVWIAVFGLAW</sequence>
<feature type="region of interest" description="Disordered" evidence="1">
    <location>
        <begin position="1"/>
        <end position="225"/>
    </location>
</feature>
<dbReference type="AlphaFoldDB" id="A0A6J4US73"/>
<feature type="compositionally biased region" description="Basic and acidic residues" evidence="1">
    <location>
        <begin position="143"/>
        <end position="153"/>
    </location>
</feature>
<feature type="transmembrane region" description="Helical" evidence="2">
    <location>
        <begin position="261"/>
        <end position="283"/>
    </location>
</feature>
<keyword evidence="2" id="KW-0472">Membrane</keyword>
<name>A0A6J4US73_9BACT</name>
<evidence type="ECO:0000256" key="1">
    <source>
        <dbReference type="SAM" id="MobiDB-lite"/>
    </source>
</evidence>
<keyword evidence="2" id="KW-1133">Transmembrane helix</keyword>
<feature type="compositionally biased region" description="Basic and acidic residues" evidence="1">
    <location>
        <begin position="66"/>
        <end position="86"/>
    </location>
</feature>
<evidence type="ECO:0000256" key="2">
    <source>
        <dbReference type="SAM" id="Phobius"/>
    </source>
</evidence>
<feature type="transmembrane region" description="Helical" evidence="2">
    <location>
        <begin position="340"/>
        <end position="360"/>
    </location>
</feature>
<keyword evidence="2" id="KW-0812">Transmembrane</keyword>
<feature type="compositionally biased region" description="Basic and acidic residues" evidence="1">
    <location>
        <begin position="208"/>
        <end position="219"/>
    </location>
</feature>
<feature type="compositionally biased region" description="Pro residues" evidence="1">
    <location>
        <begin position="89"/>
        <end position="102"/>
    </location>
</feature>
<feature type="compositionally biased region" description="Basic and acidic residues" evidence="1">
    <location>
        <begin position="39"/>
        <end position="56"/>
    </location>
</feature>
<gene>
    <name evidence="3" type="ORF">AVDCRST_MAG49-2119</name>
</gene>
<feature type="compositionally biased region" description="Low complexity" evidence="1">
    <location>
        <begin position="13"/>
        <end position="35"/>
    </location>
</feature>
<proteinExistence type="predicted"/>
<feature type="compositionally biased region" description="Polar residues" evidence="1">
    <location>
        <begin position="121"/>
        <end position="142"/>
    </location>
</feature>
<dbReference type="EMBL" id="CADCWG010000145">
    <property type="protein sequence ID" value="CAA9555125.1"/>
    <property type="molecule type" value="Genomic_DNA"/>
</dbReference>
<feature type="transmembrane region" description="Helical" evidence="2">
    <location>
        <begin position="312"/>
        <end position="333"/>
    </location>
</feature>
<organism evidence="3">
    <name type="scientific">uncultured Thermomicrobiales bacterium</name>
    <dbReference type="NCBI Taxonomy" id="1645740"/>
    <lineage>
        <taxon>Bacteria</taxon>
        <taxon>Pseudomonadati</taxon>
        <taxon>Thermomicrobiota</taxon>
        <taxon>Thermomicrobia</taxon>
        <taxon>Thermomicrobiales</taxon>
        <taxon>environmental samples</taxon>
    </lineage>
</organism>
<evidence type="ECO:0000313" key="3">
    <source>
        <dbReference type="EMBL" id="CAA9555125.1"/>
    </source>
</evidence>
<protein>
    <submittedName>
        <fullName evidence="3">Uncharacterized protein</fullName>
    </submittedName>
</protein>
<reference evidence="3" key="1">
    <citation type="submission" date="2020-02" db="EMBL/GenBank/DDBJ databases">
        <authorList>
            <person name="Meier V. D."/>
        </authorList>
    </citation>
    <scope>NUCLEOTIDE SEQUENCE</scope>
    <source>
        <strain evidence="3">AVDCRST_MAG49</strain>
    </source>
</reference>